<organism evidence="6 7">
    <name type="scientific">Aliikangiella marina</name>
    <dbReference type="NCBI Taxonomy" id="1712262"/>
    <lineage>
        <taxon>Bacteria</taxon>
        <taxon>Pseudomonadati</taxon>
        <taxon>Pseudomonadota</taxon>
        <taxon>Gammaproteobacteria</taxon>
        <taxon>Oceanospirillales</taxon>
        <taxon>Pleioneaceae</taxon>
        <taxon>Aliikangiella</taxon>
    </lineage>
</organism>
<dbReference type="PROSITE" id="PS50850">
    <property type="entry name" value="MFS"/>
    <property type="match status" value="1"/>
</dbReference>
<evidence type="ECO:0000256" key="1">
    <source>
        <dbReference type="ARBA" id="ARBA00022692"/>
    </source>
</evidence>
<evidence type="ECO:0000313" key="6">
    <source>
        <dbReference type="EMBL" id="TQV72127.1"/>
    </source>
</evidence>
<feature type="transmembrane region" description="Helical" evidence="4">
    <location>
        <begin position="368"/>
        <end position="387"/>
    </location>
</feature>
<feature type="transmembrane region" description="Helical" evidence="4">
    <location>
        <begin position="253"/>
        <end position="271"/>
    </location>
</feature>
<accession>A0A545T4G9</accession>
<dbReference type="Pfam" id="PF06779">
    <property type="entry name" value="MFS_4"/>
    <property type="match status" value="1"/>
</dbReference>
<dbReference type="Proteomes" id="UP000317839">
    <property type="component" value="Unassembled WGS sequence"/>
</dbReference>
<dbReference type="PANTHER" id="PTHR23537">
    <property type="match status" value="1"/>
</dbReference>
<keyword evidence="2 4" id="KW-1133">Transmembrane helix</keyword>
<name>A0A545T4G9_9GAMM</name>
<dbReference type="GO" id="GO:0005886">
    <property type="term" value="C:plasma membrane"/>
    <property type="evidence" value="ECO:0007669"/>
    <property type="project" value="TreeGrafter"/>
</dbReference>
<proteinExistence type="predicted"/>
<dbReference type="GO" id="GO:0022857">
    <property type="term" value="F:transmembrane transporter activity"/>
    <property type="evidence" value="ECO:0007669"/>
    <property type="project" value="InterPro"/>
</dbReference>
<gene>
    <name evidence="6" type="ORF">FLL45_18070</name>
</gene>
<comment type="caution">
    <text evidence="6">The sequence shown here is derived from an EMBL/GenBank/DDBJ whole genome shotgun (WGS) entry which is preliminary data.</text>
</comment>
<dbReference type="EMBL" id="VIKR01000005">
    <property type="protein sequence ID" value="TQV72127.1"/>
    <property type="molecule type" value="Genomic_DNA"/>
</dbReference>
<dbReference type="InterPro" id="IPR020846">
    <property type="entry name" value="MFS_dom"/>
</dbReference>
<dbReference type="OrthoDB" id="9797953at2"/>
<evidence type="ECO:0000256" key="2">
    <source>
        <dbReference type="ARBA" id="ARBA00022989"/>
    </source>
</evidence>
<feature type="transmembrane region" description="Helical" evidence="4">
    <location>
        <begin position="215"/>
        <end position="241"/>
    </location>
</feature>
<dbReference type="InterPro" id="IPR010645">
    <property type="entry name" value="MFS_4"/>
</dbReference>
<feature type="transmembrane region" description="Helical" evidence="4">
    <location>
        <begin position="48"/>
        <end position="68"/>
    </location>
</feature>
<evidence type="ECO:0000313" key="7">
    <source>
        <dbReference type="Proteomes" id="UP000317839"/>
    </source>
</evidence>
<dbReference type="PANTHER" id="PTHR23537:SF1">
    <property type="entry name" value="SUGAR TRANSPORTER"/>
    <property type="match status" value="1"/>
</dbReference>
<feature type="transmembrane region" description="Helical" evidence="4">
    <location>
        <begin position="342"/>
        <end position="362"/>
    </location>
</feature>
<evidence type="ECO:0000256" key="3">
    <source>
        <dbReference type="ARBA" id="ARBA00023136"/>
    </source>
</evidence>
<dbReference type="RefSeq" id="WP_142943455.1">
    <property type="nucleotide sequence ID" value="NZ_VIKR01000005.1"/>
</dbReference>
<dbReference type="InterPro" id="IPR036259">
    <property type="entry name" value="MFS_trans_sf"/>
</dbReference>
<protein>
    <submittedName>
        <fullName evidence="6">YbfB/YjiJ family MFS transporter</fullName>
    </submittedName>
</protein>
<keyword evidence="1 4" id="KW-0812">Transmembrane</keyword>
<evidence type="ECO:0000256" key="4">
    <source>
        <dbReference type="SAM" id="Phobius"/>
    </source>
</evidence>
<feature type="transmembrane region" description="Helical" evidence="4">
    <location>
        <begin position="168"/>
        <end position="190"/>
    </location>
</feature>
<feature type="transmembrane region" description="Helical" evidence="4">
    <location>
        <begin position="309"/>
        <end position="330"/>
    </location>
</feature>
<sequence length="400" mass="43934">MIKATRFSVLFSGICALILSMGIARYSLTPMIPNLQEQLGITPSEAGFLAGINYWGYLTGLFIVWLVSDLRAKDFFYRYGLFVAAFATVIMAAHEHQIVWYASRFFAGVATATGFMLGTGLILNWLHHNGYRQELGIHFAGLGVGIIVSALVVEATSLDSLFELNWRWQWVVLSTVGFLFFIPAVALLPMPKENEIEMSRMDHANHEGKLPSKRWLMLMSAAYFCAGFSNTANVTFTSLITELQPLEGLGERMWLLVGISATIAALLWDRIARKVGRLTTLKVVFGLNVVGNIVLATSTSVYTTALASILFGATFIGIISLTLSTVGKLYGLKATQVMAQLTLGYCIAQIISPVMAGIVAELTGSFRLPLYIVSGIMVVGMLCLLALREESKELYPYYKS</sequence>
<feature type="transmembrane region" description="Helical" evidence="4">
    <location>
        <begin position="135"/>
        <end position="156"/>
    </location>
</feature>
<feature type="domain" description="Major facilitator superfamily (MFS) profile" evidence="5">
    <location>
        <begin position="8"/>
        <end position="392"/>
    </location>
</feature>
<dbReference type="Gene3D" id="1.20.1250.20">
    <property type="entry name" value="MFS general substrate transporter like domains"/>
    <property type="match status" value="2"/>
</dbReference>
<reference evidence="6 7" key="1">
    <citation type="submission" date="2019-06" db="EMBL/GenBank/DDBJ databases">
        <title>Draft genome of Aliikangiella marina GYP-15.</title>
        <authorList>
            <person name="Wang G."/>
        </authorList>
    </citation>
    <scope>NUCLEOTIDE SEQUENCE [LARGE SCALE GENOMIC DNA]</scope>
    <source>
        <strain evidence="6 7">GYP-15</strain>
    </source>
</reference>
<dbReference type="AlphaFoldDB" id="A0A545T4G9"/>
<keyword evidence="3 4" id="KW-0472">Membrane</keyword>
<feature type="transmembrane region" description="Helical" evidence="4">
    <location>
        <begin position="283"/>
        <end position="303"/>
    </location>
</feature>
<dbReference type="SUPFAM" id="SSF103473">
    <property type="entry name" value="MFS general substrate transporter"/>
    <property type="match status" value="1"/>
</dbReference>
<keyword evidence="7" id="KW-1185">Reference proteome</keyword>
<feature type="transmembrane region" description="Helical" evidence="4">
    <location>
        <begin position="105"/>
        <end position="123"/>
    </location>
</feature>
<feature type="transmembrane region" description="Helical" evidence="4">
    <location>
        <begin position="75"/>
        <end position="93"/>
    </location>
</feature>
<feature type="transmembrane region" description="Helical" evidence="4">
    <location>
        <begin position="7"/>
        <end position="28"/>
    </location>
</feature>
<evidence type="ECO:0000259" key="5">
    <source>
        <dbReference type="PROSITE" id="PS50850"/>
    </source>
</evidence>